<comment type="similarity">
    <text evidence="1 3">Belongs to the EXO70 family.</text>
</comment>
<keyword evidence="3" id="KW-0268">Exocytosis</keyword>
<dbReference type="InterPro" id="IPR046364">
    <property type="entry name" value="Exo70_C"/>
</dbReference>
<evidence type="ECO:0000256" key="3">
    <source>
        <dbReference type="RuleBase" id="RU365026"/>
    </source>
</evidence>
<gene>
    <name evidence="6" type="ORF">F511_03840</name>
</gene>
<keyword evidence="3" id="KW-0653">Protein transport</keyword>
<dbReference type="SUPFAM" id="SSF74788">
    <property type="entry name" value="Cullin repeat-like"/>
    <property type="match status" value="1"/>
</dbReference>
<dbReference type="GO" id="GO:0000145">
    <property type="term" value="C:exocyst"/>
    <property type="evidence" value="ECO:0007669"/>
    <property type="project" value="InterPro"/>
</dbReference>
<evidence type="ECO:0000313" key="6">
    <source>
        <dbReference type="EMBL" id="KZV36399.1"/>
    </source>
</evidence>
<keyword evidence="2 3" id="KW-0813">Transport</keyword>
<feature type="compositionally biased region" description="Polar residues" evidence="4">
    <location>
        <begin position="177"/>
        <end position="187"/>
    </location>
</feature>
<accession>A0A2Z7BPL4</accession>
<dbReference type="GO" id="GO:0005546">
    <property type="term" value="F:phosphatidylinositol-4,5-bisphosphate binding"/>
    <property type="evidence" value="ECO:0007669"/>
    <property type="project" value="InterPro"/>
</dbReference>
<dbReference type="PANTHER" id="PTHR12542:SF92">
    <property type="entry name" value="EXOCYST COMPLEX COMPONENT EXO70E2"/>
    <property type="match status" value="1"/>
</dbReference>
<organism evidence="6 7">
    <name type="scientific">Dorcoceras hygrometricum</name>
    <dbReference type="NCBI Taxonomy" id="472368"/>
    <lineage>
        <taxon>Eukaryota</taxon>
        <taxon>Viridiplantae</taxon>
        <taxon>Streptophyta</taxon>
        <taxon>Embryophyta</taxon>
        <taxon>Tracheophyta</taxon>
        <taxon>Spermatophyta</taxon>
        <taxon>Magnoliopsida</taxon>
        <taxon>eudicotyledons</taxon>
        <taxon>Gunneridae</taxon>
        <taxon>Pentapetalae</taxon>
        <taxon>asterids</taxon>
        <taxon>lamiids</taxon>
        <taxon>Lamiales</taxon>
        <taxon>Gesneriaceae</taxon>
        <taxon>Didymocarpoideae</taxon>
        <taxon>Trichosporeae</taxon>
        <taxon>Loxocarpinae</taxon>
        <taxon>Dorcoceras</taxon>
    </lineage>
</organism>
<feature type="domain" description="Exocyst complex subunit Exo70 C-terminal" evidence="5">
    <location>
        <begin position="273"/>
        <end position="603"/>
    </location>
</feature>
<dbReference type="InterPro" id="IPR004140">
    <property type="entry name" value="Exo70"/>
</dbReference>
<reference evidence="6 7" key="1">
    <citation type="journal article" date="2015" name="Proc. Natl. Acad. Sci. U.S.A.">
        <title>The resurrection genome of Boea hygrometrica: A blueprint for survival of dehydration.</title>
        <authorList>
            <person name="Xiao L."/>
            <person name="Yang G."/>
            <person name="Zhang L."/>
            <person name="Yang X."/>
            <person name="Zhao S."/>
            <person name="Ji Z."/>
            <person name="Zhou Q."/>
            <person name="Hu M."/>
            <person name="Wang Y."/>
            <person name="Chen M."/>
            <person name="Xu Y."/>
            <person name="Jin H."/>
            <person name="Xiao X."/>
            <person name="Hu G."/>
            <person name="Bao F."/>
            <person name="Hu Y."/>
            <person name="Wan P."/>
            <person name="Li L."/>
            <person name="Deng X."/>
            <person name="Kuang T."/>
            <person name="Xiang C."/>
            <person name="Zhu J.K."/>
            <person name="Oliver M.J."/>
            <person name="He Y."/>
        </authorList>
    </citation>
    <scope>NUCLEOTIDE SEQUENCE [LARGE SCALE GENOMIC DNA]</scope>
    <source>
        <strain evidence="7">cv. XS01</strain>
    </source>
</reference>
<evidence type="ECO:0000256" key="1">
    <source>
        <dbReference type="ARBA" id="ARBA00006756"/>
    </source>
</evidence>
<dbReference type="Gene3D" id="1.20.1280.170">
    <property type="entry name" value="Exocyst complex component Exo70"/>
    <property type="match status" value="1"/>
</dbReference>
<dbReference type="OrthoDB" id="1922221at2759"/>
<dbReference type="PANTHER" id="PTHR12542">
    <property type="entry name" value="EXOCYST COMPLEX PROTEIN EXO70"/>
    <property type="match status" value="1"/>
</dbReference>
<dbReference type="EMBL" id="KV003899">
    <property type="protein sequence ID" value="KZV36399.1"/>
    <property type="molecule type" value="Genomic_DNA"/>
</dbReference>
<comment type="function">
    <text evidence="3">Component of the exocyst complex.</text>
</comment>
<protein>
    <recommendedName>
        <fullName evidence="3">Exocyst subunit Exo70 family protein</fullName>
    </recommendedName>
</protein>
<dbReference type="Proteomes" id="UP000250235">
    <property type="component" value="Unassembled WGS sequence"/>
</dbReference>
<dbReference type="Pfam" id="PF03081">
    <property type="entry name" value="Exo70_C"/>
    <property type="match status" value="1"/>
</dbReference>
<dbReference type="GO" id="GO:0006887">
    <property type="term" value="P:exocytosis"/>
    <property type="evidence" value="ECO:0007669"/>
    <property type="project" value="UniProtKB-KW"/>
</dbReference>
<sequence length="618" mass="70795">MEDSKLVVEGVLDGQQHLILVAYHSVKALESTTILSPDMRRNIADLCVELSKMIGLDEGDVEDNKEIEDRLASARDVIMNLHSNHSRIWDSGPAMVLEYLKAIDEVRILAQSLESVVVKKSRKLRGILDQAQTTQQMAMVRLQEELVHILYQNKQCFEHEYVSLPVCEEGSVYEESITSNDENSVENASRRESSGTENEEYLMDLVHPDMIPRIKSIAKTMFDSGYDQEFCLAFVNFWRETMAEYLAVLNIKRQRIADVLAMEWKCLNSRIRKWRRAMRAFFGVYLASAKRLFDQVLGEYDDTSSICLAEASKASVLCLLDFGQAVALLPHRPEWLYCLLNMYDDLVSLIPNLETLYPQETGLDITFEFHELLVRLGDSAKTTSMGFGNYIASCSSGALSANGGIHPLTRYTVNYMICFADYGDSLNSLLEDDNAAADHLRSFTSLLEANLERKSNSHQDPALKQIFLMNNMHYMVQRVMSSKMRTYLGDDWIREHICKYRNHAMCYERTTWNSLLPLPCDDGKTGKATLKARCNAFYTAFEDLYRSQTGWRVPDPDLREELRISASKTVIPAYRRFVRSISDAIGDKHIKYTEQDLENYILDLLEGTPKSLNHLRRR</sequence>
<evidence type="ECO:0000256" key="2">
    <source>
        <dbReference type="ARBA" id="ARBA00022448"/>
    </source>
</evidence>
<dbReference type="Pfam" id="PF20669">
    <property type="entry name" value="Exo70_N"/>
    <property type="match status" value="1"/>
</dbReference>
<dbReference type="AlphaFoldDB" id="A0A2Z7BPL4"/>
<dbReference type="InterPro" id="IPR016159">
    <property type="entry name" value="Cullin_repeat-like_dom_sf"/>
</dbReference>
<feature type="region of interest" description="Disordered" evidence="4">
    <location>
        <begin position="177"/>
        <end position="196"/>
    </location>
</feature>
<evidence type="ECO:0000256" key="4">
    <source>
        <dbReference type="SAM" id="MobiDB-lite"/>
    </source>
</evidence>
<evidence type="ECO:0000313" key="7">
    <source>
        <dbReference type="Proteomes" id="UP000250235"/>
    </source>
</evidence>
<proteinExistence type="inferred from homology"/>
<dbReference type="GO" id="GO:0015031">
    <property type="term" value="P:protein transport"/>
    <property type="evidence" value="ECO:0007669"/>
    <property type="project" value="UniProtKB-KW"/>
</dbReference>
<keyword evidence="7" id="KW-1185">Reference proteome</keyword>
<evidence type="ECO:0000259" key="5">
    <source>
        <dbReference type="Pfam" id="PF03081"/>
    </source>
</evidence>
<name>A0A2Z7BPL4_9LAMI</name>